<dbReference type="InterPro" id="IPR044946">
    <property type="entry name" value="Restrct_endonuc_typeI_TRD_sf"/>
</dbReference>
<evidence type="ECO:0000313" key="7">
    <source>
        <dbReference type="Proteomes" id="UP000466024"/>
    </source>
</evidence>
<evidence type="ECO:0000259" key="5">
    <source>
        <dbReference type="Pfam" id="PF01420"/>
    </source>
</evidence>
<sequence length="494" mass="55215">MTNLSGTNSNRREATGPKGEGRDSPSTFSAYPEYKDSGVEWLDEVPAHWDIKPLKYVATFNDEVLSESTPDEYLIKYVEISDVDEQLGITGWSEHSFLSAPSRARRILKDGDVLISTVRTYLRAIAPVKEPPENLVGSTGFAAIRPVSDVYHSELLGYTLRAEWFISNIIARSVGVSYPAINASDLVVLPVPVPLWEEQKKIASFLNHETARIDALIDEQKRLIELLKEKRQAVISHAVAKGLDPDVPMKDSGVEWLGEVPAHWRVKRIKHVVCSFEQGWSPQCENVPVGSKKEWGVLKVGCVNHGRFDCQENKKLPDNLSPRHDLTVKTDDVLISRANTRELVGSCAVPTIDYPNLMLSDKLFRLRLHKSVADPLFLAFFMGASQTRKQIELEATGASSSMLNIGQGTVLEMTLPCPPVEEQIEIRDEIVKKTWSLLDMVGEAIELEERLKERRSALISAAVTGKIDVRNWQPEQSIEQPELPMVAEAHATYS</sequence>
<dbReference type="SUPFAM" id="SSF116734">
    <property type="entry name" value="DNA methylase specificity domain"/>
    <property type="match status" value="2"/>
</dbReference>
<dbReference type="AlphaFoldDB" id="A0A640WDW9"/>
<dbReference type="RefSeq" id="WP_149435385.1">
    <property type="nucleotide sequence ID" value="NZ_VTPX01000005.1"/>
</dbReference>
<evidence type="ECO:0000256" key="3">
    <source>
        <dbReference type="ARBA" id="ARBA00023125"/>
    </source>
</evidence>
<keyword evidence="2" id="KW-0680">Restriction system</keyword>
<dbReference type="PANTHER" id="PTHR43140:SF1">
    <property type="entry name" value="TYPE I RESTRICTION ENZYME ECOKI SPECIFICITY SUBUNIT"/>
    <property type="match status" value="1"/>
</dbReference>
<dbReference type="Gene3D" id="3.90.220.20">
    <property type="entry name" value="DNA methylase specificity domains"/>
    <property type="match status" value="2"/>
</dbReference>
<comment type="caution">
    <text evidence="6">The sequence shown here is derived from an EMBL/GenBank/DDBJ whole genome shotgun (WGS) entry which is preliminary data.</text>
</comment>
<feature type="compositionally biased region" description="Basic and acidic residues" evidence="4">
    <location>
        <begin position="10"/>
        <end position="23"/>
    </location>
</feature>
<comment type="similarity">
    <text evidence="1">Belongs to the type-I restriction system S methylase family.</text>
</comment>
<evidence type="ECO:0000256" key="2">
    <source>
        <dbReference type="ARBA" id="ARBA00022747"/>
    </source>
</evidence>
<accession>A0A640WDW9</accession>
<feature type="region of interest" description="Disordered" evidence="4">
    <location>
        <begin position="1"/>
        <end position="29"/>
    </location>
</feature>
<dbReference type="PANTHER" id="PTHR43140">
    <property type="entry name" value="TYPE-1 RESTRICTION ENZYME ECOKI SPECIFICITY PROTEIN"/>
    <property type="match status" value="1"/>
</dbReference>
<dbReference type="InterPro" id="IPR000055">
    <property type="entry name" value="Restrct_endonuc_typeI_TRD"/>
</dbReference>
<name>A0A640WDW9_9GAMM</name>
<evidence type="ECO:0000256" key="4">
    <source>
        <dbReference type="SAM" id="MobiDB-lite"/>
    </source>
</evidence>
<dbReference type="InterPro" id="IPR051212">
    <property type="entry name" value="Type-I_RE_S_subunit"/>
</dbReference>
<reference evidence="6 7" key="1">
    <citation type="submission" date="2019-08" db="EMBL/GenBank/DDBJ databases">
        <title>Bioinformatics analysis of the strain L3 and L5.</title>
        <authorList>
            <person name="Li X."/>
        </authorList>
    </citation>
    <scope>NUCLEOTIDE SEQUENCE [LARGE SCALE GENOMIC DNA]</scope>
    <source>
        <strain evidence="6 7">L3</strain>
    </source>
</reference>
<proteinExistence type="inferred from homology"/>
<dbReference type="Pfam" id="PF01420">
    <property type="entry name" value="Methylase_S"/>
    <property type="match status" value="1"/>
</dbReference>
<evidence type="ECO:0000313" key="6">
    <source>
        <dbReference type="EMBL" id="KAA0018182.1"/>
    </source>
</evidence>
<dbReference type="Proteomes" id="UP000466024">
    <property type="component" value="Unassembled WGS sequence"/>
</dbReference>
<keyword evidence="3" id="KW-0238">DNA-binding</keyword>
<dbReference type="CDD" id="cd17261">
    <property type="entry name" value="RMtype1_S_EcoKI-TRD2-CR2_like"/>
    <property type="match status" value="1"/>
</dbReference>
<evidence type="ECO:0000256" key="1">
    <source>
        <dbReference type="ARBA" id="ARBA00010923"/>
    </source>
</evidence>
<gene>
    <name evidence="6" type="ORF">F0A16_10665</name>
</gene>
<dbReference type="EMBL" id="VTPX01000005">
    <property type="protein sequence ID" value="KAA0018182.1"/>
    <property type="molecule type" value="Genomic_DNA"/>
</dbReference>
<feature type="domain" description="Type I restriction modification DNA specificity" evidence="5">
    <location>
        <begin position="107"/>
        <end position="217"/>
    </location>
</feature>
<dbReference type="GO" id="GO:0009307">
    <property type="term" value="P:DNA restriction-modification system"/>
    <property type="evidence" value="ECO:0007669"/>
    <property type="project" value="UniProtKB-KW"/>
</dbReference>
<dbReference type="GO" id="GO:0003677">
    <property type="term" value="F:DNA binding"/>
    <property type="evidence" value="ECO:0007669"/>
    <property type="project" value="UniProtKB-KW"/>
</dbReference>
<organism evidence="6 7">
    <name type="scientific">Salinicola corii</name>
    <dbReference type="NCBI Taxonomy" id="2606937"/>
    <lineage>
        <taxon>Bacteria</taxon>
        <taxon>Pseudomonadati</taxon>
        <taxon>Pseudomonadota</taxon>
        <taxon>Gammaproteobacteria</taxon>
        <taxon>Oceanospirillales</taxon>
        <taxon>Halomonadaceae</taxon>
        <taxon>Salinicola</taxon>
    </lineage>
</organism>
<keyword evidence="7" id="KW-1185">Reference proteome</keyword>
<protein>
    <recommendedName>
        <fullName evidence="5">Type I restriction modification DNA specificity domain-containing protein</fullName>
    </recommendedName>
</protein>